<dbReference type="AlphaFoldDB" id="A0A6C0B287"/>
<name>A0A6C0B287_9ZZZZ</name>
<protein>
    <submittedName>
        <fullName evidence="1">Uncharacterized protein</fullName>
    </submittedName>
</protein>
<reference evidence="1" key="1">
    <citation type="journal article" date="2020" name="Nature">
        <title>Giant virus diversity and host interactions through global metagenomics.</title>
        <authorList>
            <person name="Schulz F."/>
            <person name="Roux S."/>
            <person name="Paez-Espino D."/>
            <person name="Jungbluth S."/>
            <person name="Walsh D.A."/>
            <person name="Denef V.J."/>
            <person name="McMahon K.D."/>
            <person name="Konstantinidis K.T."/>
            <person name="Eloe-Fadrosh E.A."/>
            <person name="Kyrpides N.C."/>
            <person name="Woyke T."/>
        </authorList>
    </citation>
    <scope>NUCLEOTIDE SEQUENCE</scope>
    <source>
        <strain evidence="1">GVMAG-M-3300009182-78</strain>
    </source>
</reference>
<sequence length="112" mass="12944">MTKRIRKVLLSGTYLSQSGVELQFKIEEGGEEEEERGEYIVFFTNNGHSASLAKLELKTMWVLNGKHFYILKDELDELREKVIGKTGKWSIKDRNDNIVELPGMWLPLKETA</sequence>
<accession>A0A6C0B287</accession>
<evidence type="ECO:0000313" key="1">
    <source>
        <dbReference type="EMBL" id="QHS85638.1"/>
    </source>
</evidence>
<proteinExistence type="predicted"/>
<dbReference type="EMBL" id="MN739046">
    <property type="protein sequence ID" value="QHS85638.1"/>
    <property type="molecule type" value="Genomic_DNA"/>
</dbReference>
<organism evidence="1">
    <name type="scientific">viral metagenome</name>
    <dbReference type="NCBI Taxonomy" id="1070528"/>
    <lineage>
        <taxon>unclassified sequences</taxon>
        <taxon>metagenomes</taxon>
        <taxon>organismal metagenomes</taxon>
    </lineage>
</organism>